<dbReference type="SUPFAM" id="SSF48498">
    <property type="entry name" value="Tetracyclin repressor-like, C-terminal domain"/>
    <property type="match status" value="1"/>
</dbReference>
<comment type="caution">
    <text evidence="2">The sequence shown here is derived from an EMBL/GenBank/DDBJ whole genome shotgun (WGS) entry which is preliminary data.</text>
</comment>
<dbReference type="InterPro" id="IPR009057">
    <property type="entry name" value="Homeodomain-like_sf"/>
</dbReference>
<dbReference type="EMBL" id="VDLX02000002">
    <property type="protein sequence ID" value="KAB8196498.1"/>
    <property type="molecule type" value="Genomic_DNA"/>
</dbReference>
<evidence type="ECO:0000313" key="3">
    <source>
        <dbReference type="Proteomes" id="UP000312512"/>
    </source>
</evidence>
<sequence>MDHWSSLSMGKNVPMERRERADAARNRQAILRAAEELLRRHPPEQVSVERVAAAAGVGKGTVFHRFGSRTGLMLELMSERAREFEQAFTEGPPPLGPGAGPAERLVAFFAAVAELAARNGNLVGAIEHARVTSRSHGEQPRESNPVYLAWHRHVCALIAEGRPDVDADQIAHMLLGTLHMEPIASRLRSGEHERLAAAFADLVNGLLGAGAAGG</sequence>
<keyword evidence="3" id="KW-1185">Reference proteome</keyword>
<organism evidence="2 3">
    <name type="scientific">Nonomuraea phyllanthi</name>
    <dbReference type="NCBI Taxonomy" id="2219224"/>
    <lineage>
        <taxon>Bacteria</taxon>
        <taxon>Bacillati</taxon>
        <taxon>Actinomycetota</taxon>
        <taxon>Actinomycetes</taxon>
        <taxon>Streptosporangiales</taxon>
        <taxon>Streptosporangiaceae</taxon>
        <taxon>Nonomuraea</taxon>
    </lineage>
</organism>
<evidence type="ECO:0000313" key="2">
    <source>
        <dbReference type="EMBL" id="KAB8196498.1"/>
    </source>
</evidence>
<dbReference type="Proteomes" id="UP000312512">
    <property type="component" value="Unassembled WGS sequence"/>
</dbReference>
<dbReference type="InterPro" id="IPR001647">
    <property type="entry name" value="HTH_TetR"/>
</dbReference>
<keyword evidence="1" id="KW-0238">DNA-binding</keyword>
<gene>
    <name evidence="2" type="ORF">FH608_007110</name>
</gene>
<dbReference type="SUPFAM" id="SSF46689">
    <property type="entry name" value="Homeodomain-like"/>
    <property type="match status" value="1"/>
</dbReference>
<dbReference type="AlphaFoldDB" id="A0A5C4WUE5"/>
<dbReference type="InterPro" id="IPR050109">
    <property type="entry name" value="HTH-type_TetR-like_transc_reg"/>
</dbReference>
<reference evidence="2 3" key="1">
    <citation type="submission" date="2019-10" db="EMBL/GenBank/DDBJ databases">
        <title>Nonomuraea sp. nov., isolated from Phyllanthus amarus.</title>
        <authorList>
            <person name="Klykleung N."/>
            <person name="Tanasupawat S."/>
        </authorList>
    </citation>
    <scope>NUCLEOTIDE SEQUENCE [LARGE SCALE GENOMIC DNA]</scope>
    <source>
        <strain evidence="2 3">PA1-10</strain>
    </source>
</reference>
<accession>A0A5C4WUE5</accession>
<dbReference type="PANTHER" id="PTHR30055:SF209">
    <property type="entry name" value="POSSIBLE TRANSCRIPTIONAL REGULATORY PROTEIN (PROBABLY TETR-FAMILY)"/>
    <property type="match status" value="1"/>
</dbReference>
<dbReference type="OrthoDB" id="5190841at2"/>
<accession>A0A5P9Z4C3</accession>
<dbReference type="Gene3D" id="1.10.357.10">
    <property type="entry name" value="Tetracycline Repressor, domain 2"/>
    <property type="match status" value="1"/>
</dbReference>
<dbReference type="InterPro" id="IPR036271">
    <property type="entry name" value="Tet_transcr_reg_TetR-rel_C_sf"/>
</dbReference>
<dbReference type="GO" id="GO:0003700">
    <property type="term" value="F:DNA-binding transcription factor activity"/>
    <property type="evidence" value="ECO:0007669"/>
    <property type="project" value="TreeGrafter"/>
</dbReference>
<dbReference type="PRINTS" id="PR00455">
    <property type="entry name" value="HTHTETR"/>
</dbReference>
<dbReference type="Pfam" id="PF00440">
    <property type="entry name" value="TetR_N"/>
    <property type="match status" value="1"/>
</dbReference>
<dbReference type="GO" id="GO:0000976">
    <property type="term" value="F:transcription cis-regulatory region binding"/>
    <property type="evidence" value="ECO:0007669"/>
    <property type="project" value="TreeGrafter"/>
</dbReference>
<name>A0A5C4WUE5_9ACTN</name>
<evidence type="ECO:0000256" key="1">
    <source>
        <dbReference type="ARBA" id="ARBA00023125"/>
    </source>
</evidence>
<dbReference type="PANTHER" id="PTHR30055">
    <property type="entry name" value="HTH-TYPE TRANSCRIPTIONAL REGULATOR RUTR"/>
    <property type="match status" value="1"/>
</dbReference>
<protein>
    <submittedName>
        <fullName evidence="2">TetR family transcriptional regulator</fullName>
    </submittedName>
</protein>
<proteinExistence type="predicted"/>
<dbReference type="PROSITE" id="PS50977">
    <property type="entry name" value="HTH_TETR_2"/>
    <property type="match status" value="1"/>
</dbReference>